<gene>
    <name evidence="1" type="ORF">B0H63DRAFT_526837</name>
</gene>
<protein>
    <submittedName>
        <fullName evidence="1">Uncharacterized protein</fullName>
    </submittedName>
</protein>
<dbReference type="AlphaFoldDB" id="A0AAE0K9L2"/>
<accession>A0AAE0K9L2</accession>
<proteinExistence type="predicted"/>
<reference evidence="1" key="1">
    <citation type="journal article" date="2023" name="Mol. Phylogenet. Evol.">
        <title>Genome-scale phylogeny and comparative genomics of the fungal order Sordariales.</title>
        <authorList>
            <person name="Hensen N."/>
            <person name="Bonometti L."/>
            <person name="Westerberg I."/>
            <person name="Brannstrom I.O."/>
            <person name="Guillou S."/>
            <person name="Cros-Aarteil S."/>
            <person name="Calhoun S."/>
            <person name="Haridas S."/>
            <person name="Kuo A."/>
            <person name="Mondo S."/>
            <person name="Pangilinan J."/>
            <person name="Riley R."/>
            <person name="LaButti K."/>
            <person name="Andreopoulos B."/>
            <person name="Lipzen A."/>
            <person name="Chen C."/>
            <person name="Yan M."/>
            <person name="Daum C."/>
            <person name="Ng V."/>
            <person name="Clum A."/>
            <person name="Steindorff A."/>
            <person name="Ohm R.A."/>
            <person name="Martin F."/>
            <person name="Silar P."/>
            <person name="Natvig D.O."/>
            <person name="Lalanne C."/>
            <person name="Gautier V."/>
            <person name="Ament-Velasquez S.L."/>
            <person name="Kruys A."/>
            <person name="Hutchinson M.I."/>
            <person name="Powell A.J."/>
            <person name="Barry K."/>
            <person name="Miller A.N."/>
            <person name="Grigoriev I.V."/>
            <person name="Debuchy R."/>
            <person name="Gladieux P."/>
            <person name="Hiltunen Thoren M."/>
            <person name="Johannesson H."/>
        </authorList>
    </citation>
    <scope>NUCLEOTIDE SEQUENCE</scope>
    <source>
        <strain evidence="1">CBS 232.78</strain>
    </source>
</reference>
<dbReference type="Pfam" id="PF12511">
    <property type="entry name" value="DUF3716"/>
    <property type="match status" value="1"/>
</dbReference>
<organism evidence="1 2">
    <name type="scientific">Podospora didyma</name>
    <dbReference type="NCBI Taxonomy" id="330526"/>
    <lineage>
        <taxon>Eukaryota</taxon>
        <taxon>Fungi</taxon>
        <taxon>Dikarya</taxon>
        <taxon>Ascomycota</taxon>
        <taxon>Pezizomycotina</taxon>
        <taxon>Sordariomycetes</taxon>
        <taxon>Sordariomycetidae</taxon>
        <taxon>Sordariales</taxon>
        <taxon>Podosporaceae</taxon>
        <taxon>Podospora</taxon>
    </lineage>
</organism>
<evidence type="ECO:0000313" key="1">
    <source>
        <dbReference type="EMBL" id="KAK3371975.1"/>
    </source>
</evidence>
<reference evidence="1" key="2">
    <citation type="submission" date="2023-06" db="EMBL/GenBank/DDBJ databases">
        <authorList>
            <consortium name="Lawrence Berkeley National Laboratory"/>
            <person name="Haridas S."/>
            <person name="Hensen N."/>
            <person name="Bonometti L."/>
            <person name="Westerberg I."/>
            <person name="Brannstrom I.O."/>
            <person name="Guillou S."/>
            <person name="Cros-Aarteil S."/>
            <person name="Calhoun S."/>
            <person name="Kuo A."/>
            <person name="Mondo S."/>
            <person name="Pangilinan J."/>
            <person name="Riley R."/>
            <person name="LaButti K."/>
            <person name="Andreopoulos B."/>
            <person name="Lipzen A."/>
            <person name="Chen C."/>
            <person name="Yanf M."/>
            <person name="Daum C."/>
            <person name="Ng V."/>
            <person name="Clum A."/>
            <person name="Steindorff A."/>
            <person name="Ohm R."/>
            <person name="Martin F."/>
            <person name="Silar P."/>
            <person name="Natvig D."/>
            <person name="Lalanne C."/>
            <person name="Gautier V."/>
            <person name="Ament-velasquez S.L."/>
            <person name="Kruys A."/>
            <person name="Hutchinson M.I."/>
            <person name="Powell A.J."/>
            <person name="Barry K."/>
            <person name="Miller A.N."/>
            <person name="Grigoriev I.V."/>
            <person name="Debuchy R."/>
            <person name="Gladieux P."/>
            <person name="Thoren M.H."/>
            <person name="Johannesson H."/>
        </authorList>
    </citation>
    <scope>NUCLEOTIDE SEQUENCE</scope>
    <source>
        <strain evidence="1">CBS 232.78</strain>
    </source>
</reference>
<name>A0AAE0K9L2_9PEZI</name>
<evidence type="ECO:0000313" key="2">
    <source>
        <dbReference type="Proteomes" id="UP001285441"/>
    </source>
</evidence>
<comment type="caution">
    <text evidence="1">The sequence shown here is derived from an EMBL/GenBank/DDBJ whole genome shotgun (WGS) entry which is preliminary data.</text>
</comment>
<dbReference type="EMBL" id="JAULSW010000008">
    <property type="protein sequence ID" value="KAK3371975.1"/>
    <property type="molecule type" value="Genomic_DNA"/>
</dbReference>
<sequence length="187" mass="21738">MAGYFFDGEVPEKPCRTCASEIHRGPASLCVSNTGPGRNAREFLDNSCTNYYYSAGSKSCSAREYMENPRPSPWGRGDHPEPEDMPPDDIWYNITHASEEELDLWGSHFIWKSWACLEHSSNRLSHRFSNGRHLRHRYPRVYRYAEVQTFELAYITFKAPNLHNFAISSERWEEDTADRLETLADHE</sequence>
<dbReference type="InterPro" id="IPR022190">
    <property type="entry name" value="DUF3716"/>
</dbReference>
<dbReference type="Proteomes" id="UP001285441">
    <property type="component" value="Unassembled WGS sequence"/>
</dbReference>
<keyword evidence="2" id="KW-1185">Reference proteome</keyword>